<dbReference type="InterPro" id="IPR051405">
    <property type="entry name" value="phD/YefM_antitoxin"/>
</dbReference>
<sequence>MQPKFSEDVIPLSDLKINPGKVVNHAKDSHRPVLVTSRGRGIAVVQGLDEYEKNIEELAFTKAIAKGMLDIKEGNKSDIDDVKARLGLSF</sequence>
<evidence type="ECO:0000313" key="4">
    <source>
        <dbReference type="Proteomes" id="UP000243053"/>
    </source>
</evidence>
<dbReference type="PANTHER" id="PTHR33713:SF11">
    <property type="entry name" value="PREVENT-HOST-DEATH FAMILY PROTEIN"/>
    <property type="match status" value="1"/>
</dbReference>
<evidence type="ECO:0000256" key="1">
    <source>
        <dbReference type="ARBA" id="ARBA00009981"/>
    </source>
</evidence>
<dbReference type="Gene3D" id="3.40.1620.10">
    <property type="entry name" value="YefM-like domain"/>
    <property type="match status" value="1"/>
</dbReference>
<name>A0A1Y5DZW6_COLPS</name>
<dbReference type="AlphaFoldDB" id="A0A1Y5DZW6"/>
<dbReference type="EMBL" id="MAAF01000104">
    <property type="protein sequence ID" value="OUR76071.1"/>
    <property type="molecule type" value="Genomic_DNA"/>
</dbReference>
<accession>A0A1Y5DZW6</accession>
<dbReference type="Pfam" id="PF02604">
    <property type="entry name" value="PhdYeFM_antitox"/>
    <property type="match status" value="1"/>
</dbReference>
<proteinExistence type="inferred from homology"/>
<comment type="similarity">
    <text evidence="1 2">Belongs to the phD/YefM antitoxin family.</text>
</comment>
<comment type="caution">
    <text evidence="3">The sequence shown here is derived from an EMBL/GenBank/DDBJ whole genome shotgun (WGS) entry which is preliminary data.</text>
</comment>
<evidence type="ECO:0000256" key="2">
    <source>
        <dbReference type="RuleBase" id="RU362080"/>
    </source>
</evidence>
<dbReference type="InterPro" id="IPR036165">
    <property type="entry name" value="YefM-like_sf"/>
</dbReference>
<comment type="function">
    <text evidence="2">Antitoxin component of a type II toxin-antitoxin (TA) system.</text>
</comment>
<dbReference type="SUPFAM" id="SSF143120">
    <property type="entry name" value="YefM-like"/>
    <property type="match status" value="1"/>
</dbReference>
<evidence type="ECO:0000313" key="3">
    <source>
        <dbReference type="EMBL" id="OUR76071.1"/>
    </source>
</evidence>
<reference evidence="4" key="1">
    <citation type="journal article" date="2017" name="Proc. Natl. Acad. Sci. U.S.A.">
        <title>Simulation of Deepwater Horizon oil plume reveals substrate specialization within a complex community of hydrocarbon degraders.</title>
        <authorList>
            <person name="Hu P."/>
            <person name="Dubinsky E.A."/>
            <person name="Probst A.J."/>
            <person name="Wang J."/>
            <person name="Sieber C.M.K."/>
            <person name="Tom L.M."/>
            <person name="Gardinali P."/>
            <person name="Banfield J.F."/>
            <person name="Atlas R.M."/>
            <person name="Andersen G.L."/>
        </authorList>
    </citation>
    <scope>NUCLEOTIDE SEQUENCE [LARGE SCALE GENOMIC DNA]</scope>
</reference>
<dbReference type="Proteomes" id="UP000243053">
    <property type="component" value="Unassembled WGS sequence"/>
</dbReference>
<dbReference type="InterPro" id="IPR006442">
    <property type="entry name" value="Antitoxin_Phd/YefM"/>
</dbReference>
<gene>
    <name evidence="3" type="ORF">A9Q75_16635</name>
</gene>
<organism evidence="3 4">
    <name type="scientific">Colwellia psychrerythraea</name>
    <name type="common">Vibrio psychroerythus</name>
    <dbReference type="NCBI Taxonomy" id="28229"/>
    <lineage>
        <taxon>Bacteria</taxon>
        <taxon>Pseudomonadati</taxon>
        <taxon>Pseudomonadota</taxon>
        <taxon>Gammaproteobacteria</taxon>
        <taxon>Alteromonadales</taxon>
        <taxon>Colwelliaceae</taxon>
        <taxon>Colwellia</taxon>
    </lineage>
</organism>
<protein>
    <recommendedName>
        <fullName evidence="2">Antitoxin</fullName>
    </recommendedName>
</protein>
<dbReference type="PANTHER" id="PTHR33713">
    <property type="entry name" value="ANTITOXIN YAFN-RELATED"/>
    <property type="match status" value="1"/>
</dbReference>
<dbReference type="NCBIfam" id="TIGR01552">
    <property type="entry name" value="phd_fam"/>
    <property type="match status" value="1"/>
</dbReference>